<accession>A0ABU2JRU9</accession>
<sequence>MTTATYQPLAIAPHVLDELRERDDSGVIPRVYADATAGAPLRCCLRRSRVGERVSLVSYAPLRRWAAAAGVYPGAYDEVGPVFIHTGRCPGPEASFGYPFAETGAARVLRRYGGEGRITGGALVRLPDDPGQAQTAVDRALHMAFADPEVAVVHVRAVEYGCFQYEVRRP</sequence>
<evidence type="ECO:0000313" key="1">
    <source>
        <dbReference type="EMBL" id="MDT0267456.1"/>
    </source>
</evidence>
<proteinExistence type="predicted"/>
<dbReference type="EMBL" id="JAVREO010000007">
    <property type="protein sequence ID" value="MDT0267456.1"/>
    <property type="molecule type" value="Genomic_DNA"/>
</dbReference>
<name>A0ABU2JRU9_9ACTN</name>
<organism evidence="1 2">
    <name type="scientific">Streptomyces chisholmiae</name>
    <dbReference type="NCBI Taxonomy" id="3075540"/>
    <lineage>
        <taxon>Bacteria</taxon>
        <taxon>Bacillati</taxon>
        <taxon>Actinomycetota</taxon>
        <taxon>Actinomycetes</taxon>
        <taxon>Kitasatosporales</taxon>
        <taxon>Streptomycetaceae</taxon>
        <taxon>Streptomyces</taxon>
    </lineage>
</organism>
<dbReference type="InterPro" id="IPR009593">
    <property type="entry name" value="DUF1203"/>
</dbReference>
<dbReference type="RefSeq" id="WP_311667521.1">
    <property type="nucleotide sequence ID" value="NZ_JAVREO010000007.1"/>
</dbReference>
<comment type="caution">
    <text evidence="1">The sequence shown here is derived from an EMBL/GenBank/DDBJ whole genome shotgun (WGS) entry which is preliminary data.</text>
</comment>
<evidence type="ECO:0000313" key="2">
    <source>
        <dbReference type="Proteomes" id="UP001183410"/>
    </source>
</evidence>
<dbReference type="Proteomes" id="UP001183410">
    <property type="component" value="Unassembled WGS sequence"/>
</dbReference>
<dbReference type="PIRSF" id="PIRSF034110">
    <property type="entry name" value="DUF1203"/>
    <property type="match status" value="1"/>
</dbReference>
<dbReference type="Pfam" id="PF06718">
    <property type="entry name" value="DUF1203"/>
    <property type="match status" value="1"/>
</dbReference>
<gene>
    <name evidence="1" type="ORF">RM844_14285</name>
</gene>
<reference evidence="2" key="1">
    <citation type="submission" date="2023-07" db="EMBL/GenBank/DDBJ databases">
        <title>30 novel species of actinomycetes from the DSMZ collection.</title>
        <authorList>
            <person name="Nouioui I."/>
        </authorList>
    </citation>
    <scope>NUCLEOTIDE SEQUENCE [LARGE SCALE GENOMIC DNA]</scope>
    <source>
        <strain evidence="2">DSM 44915</strain>
    </source>
</reference>
<protein>
    <submittedName>
        <fullName evidence="1">DUF1203 domain-containing protein</fullName>
    </submittedName>
</protein>
<keyword evidence="2" id="KW-1185">Reference proteome</keyword>